<dbReference type="CDD" id="cd00821">
    <property type="entry name" value="PH"/>
    <property type="match status" value="1"/>
</dbReference>
<feature type="compositionally biased region" description="Acidic residues" evidence="7">
    <location>
        <begin position="439"/>
        <end position="450"/>
    </location>
</feature>
<gene>
    <name evidence="10" type="ORF">BWQ96_04955</name>
</gene>
<dbReference type="InterPro" id="IPR017946">
    <property type="entry name" value="PLC-like_Pdiesterase_TIM-brl"/>
</dbReference>
<dbReference type="PANTHER" id="PTHR10336:SF36">
    <property type="entry name" value="1-PHOSPHATIDYLINOSITOL 4,5-BISPHOSPHATE PHOSPHODIESTERASE BETA-4"/>
    <property type="match status" value="1"/>
</dbReference>
<sequence length="753" mass="84036">MADGDVDVDVNALVHNVEKLTGSRRWLRRVTKKQRWKHKRLTLSHDAIISYKDPNGHHLKSFVLIPAAARLATVQEQLDNHRPYIFVLTAIPVHHIVEVSPDKHLIFFAVSNPSTAKQWISAANAIAAQRVRPTHGPLTPLNAPLLAAWGLIPRLPTTAIPSTARALGLKISAEEFQQTAHSLNETVGTHVTFLFFANVIFTYAQSKAVSQIFQHFSNDAQPLTAAQLAPLLQCTISDASQLLKLHHSDHCTLQTLTAILHHPLNSVRDSQKANQPHDMTRPLNHYLISSSHNTYLEGDQFKGDSTAQMYRIVLERACRCVEIDMWDGDDDQPAVTHGRTMTSVVPLEKVLRIIREHAFSHGTDYPLILSLENHLSHRQQVKAADLIRDILGDFLYTPDCPGMHVDVLPSPEQLRGRILIKAKTGHSVYMESKPSDLSNMEDEDSDDLDDASAAAKSRDDENPSSSSESEKGSRNGTPSKISEEIAKLVYLPGSNRKILMGLWNKDISGKERFISSSCVSVNEKKIAEIWENKKVDAIREYNTHALSRVYPKGTRVDSSNYTPILAHFMGCQIVALNWQKHDTGMAVNEARFLANGGCGYVLSDSVRSPIQSPAVLSIELLSGFLFPKPKNSSNRDTIDPYCVIKVYDEQYDDEDDYSSDRFYSQADRSNGFAPTWNETATLKIRNKALAVIVLKVYDHDRTSDDDLIGYCAVPTSLIREGYRCFPLTSKDGDPLTLPSTDVQPSVLCNVKWT</sequence>
<dbReference type="Pfam" id="PF00168">
    <property type="entry name" value="C2"/>
    <property type="match status" value="1"/>
</dbReference>
<dbReference type="InterPro" id="IPR035892">
    <property type="entry name" value="C2_domain_sf"/>
</dbReference>
<dbReference type="PROSITE" id="PS50004">
    <property type="entry name" value="C2"/>
    <property type="match status" value="1"/>
</dbReference>
<keyword evidence="11" id="KW-1185">Reference proteome</keyword>
<dbReference type="Gene3D" id="3.20.20.190">
    <property type="entry name" value="Phosphatidylinositol (PI) phosphodiesterase"/>
    <property type="match status" value="1"/>
</dbReference>
<dbReference type="AlphaFoldDB" id="A0A2V3IT77"/>
<dbReference type="Proteomes" id="UP000247409">
    <property type="component" value="Unassembled WGS sequence"/>
</dbReference>
<evidence type="ECO:0000256" key="7">
    <source>
        <dbReference type="SAM" id="MobiDB-lite"/>
    </source>
</evidence>
<dbReference type="SMART" id="SM00148">
    <property type="entry name" value="PLCXc"/>
    <property type="match status" value="1"/>
</dbReference>
<organism evidence="10 11">
    <name type="scientific">Gracilariopsis chorda</name>
    <dbReference type="NCBI Taxonomy" id="448386"/>
    <lineage>
        <taxon>Eukaryota</taxon>
        <taxon>Rhodophyta</taxon>
        <taxon>Florideophyceae</taxon>
        <taxon>Rhodymeniophycidae</taxon>
        <taxon>Gracilariales</taxon>
        <taxon>Gracilariaceae</taxon>
        <taxon>Gracilariopsis</taxon>
    </lineage>
</organism>
<dbReference type="CDD" id="cd08558">
    <property type="entry name" value="PI-PLCc_eukaryota"/>
    <property type="match status" value="1"/>
</dbReference>
<evidence type="ECO:0000256" key="2">
    <source>
        <dbReference type="ARBA" id="ARBA00022801"/>
    </source>
</evidence>
<keyword evidence="3 6" id="KW-0442">Lipid degradation</keyword>
<name>A0A2V3IT77_9FLOR</name>
<dbReference type="Pfam" id="PF00387">
    <property type="entry name" value="PI-PLC-Y"/>
    <property type="match status" value="1"/>
</dbReference>
<dbReference type="SUPFAM" id="SSF49562">
    <property type="entry name" value="C2 domain (Calcium/lipid-binding domain, CaLB)"/>
    <property type="match status" value="1"/>
</dbReference>
<dbReference type="GO" id="GO:0004435">
    <property type="term" value="F:phosphatidylinositol-4,5-bisphosphate phospholipase C activity"/>
    <property type="evidence" value="ECO:0007669"/>
    <property type="project" value="UniProtKB-EC"/>
</dbReference>
<dbReference type="EC" id="3.1.4.11" evidence="1 6"/>
<dbReference type="PANTHER" id="PTHR10336">
    <property type="entry name" value="PHOSPHOINOSITIDE-SPECIFIC PHOSPHOLIPASE C FAMILY PROTEIN"/>
    <property type="match status" value="1"/>
</dbReference>
<accession>A0A2V3IT77</accession>
<dbReference type="InterPro" id="IPR001711">
    <property type="entry name" value="PLipase_C_Pinositol-sp_Y"/>
</dbReference>
<dbReference type="SUPFAM" id="SSF51695">
    <property type="entry name" value="PLC-like phosphodiesterases"/>
    <property type="match status" value="1"/>
</dbReference>
<feature type="domain" description="PI-PLC Y-box" evidence="9">
    <location>
        <begin position="520"/>
        <end position="602"/>
    </location>
</feature>
<dbReference type="OrthoDB" id="269822at2759"/>
<evidence type="ECO:0000256" key="4">
    <source>
        <dbReference type="ARBA" id="ARBA00023098"/>
    </source>
</evidence>
<dbReference type="PROSITE" id="PS50007">
    <property type="entry name" value="PIPLC_X_DOMAIN"/>
    <property type="match status" value="1"/>
</dbReference>
<dbReference type="InterPro" id="IPR001192">
    <property type="entry name" value="PI-PLC_fam"/>
</dbReference>
<dbReference type="GO" id="GO:0016042">
    <property type="term" value="P:lipid catabolic process"/>
    <property type="evidence" value="ECO:0007669"/>
    <property type="project" value="UniProtKB-KW"/>
</dbReference>
<comment type="catalytic activity">
    <reaction evidence="6">
        <text>a 1,2-diacyl-sn-glycero-3-phospho-(1D-myo-inositol-4,5-bisphosphate) + H2O = 1D-myo-inositol 1,4,5-trisphosphate + a 1,2-diacyl-sn-glycerol + H(+)</text>
        <dbReference type="Rhea" id="RHEA:33179"/>
        <dbReference type="ChEBI" id="CHEBI:15377"/>
        <dbReference type="ChEBI" id="CHEBI:15378"/>
        <dbReference type="ChEBI" id="CHEBI:17815"/>
        <dbReference type="ChEBI" id="CHEBI:58456"/>
        <dbReference type="ChEBI" id="CHEBI:203600"/>
        <dbReference type="EC" id="3.1.4.11"/>
    </reaction>
</comment>
<proteinExistence type="predicted"/>
<dbReference type="PROSITE" id="PS50008">
    <property type="entry name" value="PIPLC_Y_DOMAIN"/>
    <property type="match status" value="1"/>
</dbReference>
<dbReference type="SMART" id="SM00149">
    <property type="entry name" value="PLCYc"/>
    <property type="match status" value="1"/>
</dbReference>
<dbReference type="GO" id="GO:0051209">
    <property type="term" value="P:release of sequestered calcium ion into cytosol"/>
    <property type="evidence" value="ECO:0007669"/>
    <property type="project" value="TreeGrafter"/>
</dbReference>
<reference evidence="10 11" key="1">
    <citation type="journal article" date="2018" name="Mol. Biol. Evol.">
        <title>Analysis of the draft genome of the red seaweed Gracilariopsis chorda provides insights into genome size evolution in Rhodophyta.</title>
        <authorList>
            <person name="Lee J."/>
            <person name="Yang E.C."/>
            <person name="Graf L."/>
            <person name="Yang J.H."/>
            <person name="Qiu H."/>
            <person name="Zel Zion U."/>
            <person name="Chan C.X."/>
            <person name="Stephens T.G."/>
            <person name="Weber A.P.M."/>
            <person name="Boo G.H."/>
            <person name="Boo S.M."/>
            <person name="Kim K.M."/>
            <person name="Shin Y."/>
            <person name="Jung M."/>
            <person name="Lee S.J."/>
            <person name="Yim H.S."/>
            <person name="Lee J.H."/>
            <person name="Bhattacharya D."/>
            <person name="Yoon H.S."/>
        </authorList>
    </citation>
    <scope>NUCLEOTIDE SEQUENCE [LARGE SCALE GENOMIC DNA]</scope>
    <source>
        <strain evidence="10 11">SKKU-2015</strain>
        <tissue evidence="10">Whole body</tissue>
    </source>
</reference>
<evidence type="ECO:0000313" key="10">
    <source>
        <dbReference type="EMBL" id="PXF45314.1"/>
    </source>
</evidence>
<evidence type="ECO:0000259" key="9">
    <source>
        <dbReference type="PROSITE" id="PS50008"/>
    </source>
</evidence>
<dbReference type="SMART" id="SM00239">
    <property type="entry name" value="C2"/>
    <property type="match status" value="1"/>
</dbReference>
<dbReference type="Gene3D" id="2.60.40.150">
    <property type="entry name" value="C2 domain"/>
    <property type="match status" value="1"/>
</dbReference>
<dbReference type="PRINTS" id="PR00390">
    <property type="entry name" value="PHPHLIPASEC"/>
</dbReference>
<dbReference type="CDD" id="cd00275">
    <property type="entry name" value="C2_PLC_like"/>
    <property type="match status" value="1"/>
</dbReference>
<dbReference type="InterPro" id="IPR000008">
    <property type="entry name" value="C2_dom"/>
</dbReference>
<evidence type="ECO:0000259" key="8">
    <source>
        <dbReference type="PROSITE" id="PS50004"/>
    </source>
</evidence>
<evidence type="ECO:0000256" key="3">
    <source>
        <dbReference type="ARBA" id="ARBA00022963"/>
    </source>
</evidence>
<dbReference type="GO" id="GO:0048015">
    <property type="term" value="P:phosphatidylinositol-mediated signaling"/>
    <property type="evidence" value="ECO:0007669"/>
    <property type="project" value="TreeGrafter"/>
</dbReference>
<keyword evidence="2 6" id="KW-0378">Hydrolase</keyword>
<dbReference type="SUPFAM" id="SSF50729">
    <property type="entry name" value="PH domain-like"/>
    <property type="match status" value="1"/>
</dbReference>
<dbReference type="InterPro" id="IPR000909">
    <property type="entry name" value="PLipase_C_PInositol-sp_X_dom"/>
</dbReference>
<keyword evidence="4 6" id="KW-0443">Lipid metabolism</keyword>
<evidence type="ECO:0000256" key="5">
    <source>
        <dbReference type="ARBA" id="ARBA00023224"/>
    </source>
</evidence>
<keyword evidence="5" id="KW-0807">Transducer</keyword>
<evidence type="ECO:0000313" key="11">
    <source>
        <dbReference type="Proteomes" id="UP000247409"/>
    </source>
</evidence>
<feature type="domain" description="C2" evidence="8">
    <location>
        <begin position="597"/>
        <end position="729"/>
    </location>
</feature>
<comment type="caution">
    <text evidence="10">The sequence shown here is derived from an EMBL/GenBank/DDBJ whole genome shotgun (WGS) entry which is preliminary data.</text>
</comment>
<dbReference type="EMBL" id="NBIV01000064">
    <property type="protein sequence ID" value="PXF45314.1"/>
    <property type="molecule type" value="Genomic_DNA"/>
</dbReference>
<protein>
    <recommendedName>
        <fullName evidence="1 6">Phosphoinositide phospholipase C</fullName>
        <ecNumber evidence="1 6">3.1.4.11</ecNumber>
    </recommendedName>
</protein>
<feature type="region of interest" description="Disordered" evidence="7">
    <location>
        <begin position="430"/>
        <end position="478"/>
    </location>
</feature>
<evidence type="ECO:0000256" key="6">
    <source>
        <dbReference type="RuleBase" id="RU361133"/>
    </source>
</evidence>
<evidence type="ECO:0000256" key="1">
    <source>
        <dbReference type="ARBA" id="ARBA00012368"/>
    </source>
</evidence>
<dbReference type="STRING" id="448386.A0A2V3IT77"/>
<dbReference type="Pfam" id="PF00388">
    <property type="entry name" value="PI-PLC-X"/>
    <property type="match status" value="1"/>
</dbReference>